<accession>A0A0B2RJA6</accession>
<evidence type="ECO:0000259" key="2">
    <source>
        <dbReference type="PROSITE" id="PS51471"/>
    </source>
</evidence>
<proteinExistence type="inferred from homology"/>
<keyword evidence="1" id="KW-0408">Iron</keyword>
<name>A0A0B2RJA6_GLYSO</name>
<comment type="similarity">
    <text evidence="1">Belongs to the iron/ascorbate-dependent oxidoreductase family.</text>
</comment>
<dbReference type="PROSITE" id="PS51471">
    <property type="entry name" value="FE2OG_OXY"/>
    <property type="match status" value="1"/>
</dbReference>
<evidence type="ECO:0000313" key="3">
    <source>
        <dbReference type="EMBL" id="KHN32409.1"/>
    </source>
</evidence>
<dbReference type="PANTHER" id="PTHR48420">
    <property type="entry name" value="NON-HAEM DIOXYGENASE N-TERMINAL DOMAIN-CONTAINING PROTEIN"/>
    <property type="match status" value="1"/>
</dbReference>
<dbReference type="Gene3D" id="2.60.120.330">
    <property type="entry name" value="B-lactam Antibiotic, Isopenicillin N Synthase, Chain"/>
    <property type="match status" value="2"/>
</dbReference>
<protein>
    <recommendedName>
        <fullName evidence="2">Fe2OG dioxygenase domain-containing protein</fullName>
    </recommendedName>
</protein>
<dbReference type="PANTHER" id="PTHR48420:SF1">
    <property type="entry name" value="NON-HAEM DIOXYGENASE N-TERMINAL DOMAIN-CONTAINING PROTEIN"/>
    <property type="match status" value="1"/>
</dbReference>
<keyword evidence="1" id="KW-0560">Oxidoreductase</keyword>
<dbReference type="GO" id="GO:0016491">
    <property type="term" value="F:oxidoreductase activity"/>
    <property type="evidence" value="ECO:0007669"/>
    <property type="project" value="UniProtKB-KW"/>
</dbReference>
<organism evidence="3">
    <name type="scientific">Glycine soja</name>
    <name type="common">Wild soybean</name>
    <dbReference type="NCBI Taxonomy" id="3848"/>
    <lineage>
        <taxon>Eukaryota</taxon>
        <taxon>Viridiplantae</taxon>
        <taxon>Streptophyta</taxon>
        <taxon>Embryophyta</taxon>
        <taxon>Tracheophyta</taxon>
        <taxon>Spermatophyta</taxon>
        <taxon>Magnoliopsida</taxon>
        <taxon>eudicotyledons</taxon>
        <taxon>Gunneridae</taxon>
        <taxon>Pentapetalae</taxon>
        <taxon>rosids</taxon>
        <taxon>fabids</taxon>
        <taxon>Fabales</taxon>
        <taxon>Fabaceae</taxon>
        <taxon>Papilionoideae</taxon>
        <taxon>50 kb inversion clade</taxon>
        <taxon>NPAAA clade</taxon>
        <taxon>indigoferoid/millettioid clade</taxon>
        <taxon>Phaseoleae</taxon>
        <taxon>Glycine</taxon>
        <taxon>Glycine subgen. Soja</taxon>
    </lineage>
</organism>
<feature type="domain" description="Fe2OG dioxygenase" evidence="2">
    <location>
        <begin position="298"/>
        <end position="420"/>
    </location>
</feature>
<dbReference type="GO" id="GO:0046872">
    <property type="term" value="F:metal ion binding"/>
    <property type="evidence" value="ECO:0007669"/>
    <property type="project" value="UniProtKB-KW"/>
</dbReference>
<sequence>VSLMGMQTLTLFGSPHPISQNAVVPRHAMSRSSETSFPTLTTISISFSQLQDKNADLSFKIEEGFGPNGLGILSVTDVPGYSSLRRNLLHLAPRLANLPKEVKEDLEDPHSRYNFGWSHGKEKLESGKPDILKGSFYANPILDTPTTEASLIQRYPSYCRSNIWPRNALPELEVAFKALGKLIFDIGLMLAYHCDQYVSKGMKIHKDEGLESILHRSRCHKGRLLYYFPSQQGYPSYCRSNIWPRNALPELEVAFKALGKLIFDIELMLSYHCDQYVSKGMKIHKDEGLESILHRSRCHKGRLLYYFPSQQGVPDGNSLSSWCGWHTDHGSLTGLTCSMFTRDGVEIACPDSAAGLYIRTRNNQIVKVVYGKDDIAYQIGETTEILSGGYLCATPHCVQAPKGEESSGIERSTFALFMQPDWDEKLNFPEEVHIHKELIPSNAALTFGEYSEMLLDKYYHQKQ</sequence>
<dbReference type="Proteomes" id="UP000053555">
    <property type="component" value="Unassembled WGS sequence"/>
</dbReference>
<dbReference type="InterPro" id="IPR027443">
    <property type="entry name" value="IPNS-like_sf"/>
</dbReference>
<dbReference type="InterPro" id="IPR005123">
    <property type="entry name" value="Oxoglu/Fe-dep_dioxygenase_dom"/>
</dbReference>
<dbReference type="AlphaFoldDB" id="A0A0B2RJA6"/>
<evidence type="ECO:0000256" key="1">
    <source>
        <dbReference type="RuleBase" id="RU003682"/>
    </source>
</evidence>
<keyword evidence="1" id="KW-0479">Metal-binding</keyword>
<dbReference type="EMBL" id="KN650166">
    <property type="protein sequence ID" value="KHN32409.1"/>
    <property type="molecule type" value="Genomic_DNA"/>
</dbReference>
<dbReference type="SUPFAM" id="SSF51197">
    <property type="entry name" value="Clavaminate synthase-like"/>
    <property type="match status" value="2"/>
</dbReference>
<feature type="non-terminal residue" evidence="3">
    <location>
        <position position="1"/>
    </location>
</feature>
<reference evidence="3" key="1">
    <citation type="submission" date="2014-07" db="EMBL/GenBank/DDBJ databases">
        <title>Identification of a novel salt tolerance gene in wild soybean by whole-genome sequencing.</title>
        <authorList>
            <person name="Lam H.-M."/>
            <person name="Qi X."/>
            <person name="Li M.-W."/>
            <person name="Liu X."/>
            <person name="Xie M."/>
            <person name="Ni M."/>
            <person name="Xu X."/>
        </authorList>
    </citation>
    <scope>NUCLEOTIDE SEQUENCE [LARGE SCALE GENOMIC DNA]</scope>
    <source>
        <tissue evidence="3">Root</tissue>
    </source>
</reference>
<gene>
    <name evidence="3" type="ORF">glysoja_026303</name>
</gene>